<gene>
    <name evidence="1" type="ORF">OXX778_LOCUS18427</name>
</gene>
<evidence type="ECO:0000313" key="1">
    <source>
        <dbReference type="EMBL" id="CAF1042612.1"/>
    </source>
</evidence>
<dbReference type="Proteomes" id="UP000663879">
    <property type="component" value="Unassembled WGS sequence"/>
</dbReference>
<evidence type="ECO:0000313" key="2">
    <source>
        <dbReference type="Proteomes" id="UP000663879"/>
    </source>
</evidence>
<proteinExistence type="predicted"/>
<comment type="caution">
    <text evidence="1">The sequence shown here is derived from an EMBL/GenBank/DDBJ whole genome shotgun (WGS) entry which is preliminary data.</text>
</comment>
<name>A0A814JU61_9BILA</name>
<dbReference type="AlphaFoldDB" id="A0A814JU61"/>
<dbReference type="EMBL" id="CAJNOC010005111">
    <property type="protein sequence ID" value="CAF1042612.1"/>
    <property type="molecule type" value="Genomic_DNA"/>
</dbReference>
<organism evidence="1 2">
    <name type="scientific">Brachionus calyciflorus</name>
    <dbReference type="NCBI Taxonomy" id="104777"/>
    <lineage>
        <taxon>Eukaryota</taxon>
        <taxon>Metazoa</taxon>
        <taxon>Spiralia</taxon>
        <taxon>Gnathifera</taxon>
        <taxon>Rotifera</taxon>
        <taxon>Eurotatoria</taxon>
        <taxon>Monogononta</taxon>
        <taxon>Pseudotrocha</taxon>
        <taxon>Ploima</taxon>
        <taxon>Brachionidae</taxon>
        <taxon>Brachionus</taxon>
    </lineage>
</organism>
<feature type="non-terminal residue" evidence="1">
    <location>
        <position position="1"/>
    </location>
</feature>
<accession>A0A814JU61</accession>
<sequence length="45" mass="4929">PIASKIEGYNSKLKRYVVVSHPNIFAAGEALQKEEVSGGVNYHRA</sequence>
<keyword evidence="2" id="KW-1185">Reference proteome</keyword>
<protein>
    <submittedName>
        <fullName evidence="1">Uncharacterized protein</fullName>
    </submittedName>
</protein>
<reference evidence="1" key="1">
    <citation type="submission" date="2021-02" db="EMBL/GenBank/DDBJ databases">
        <authorList>
            <person name="Nowell W R."/>
        </authorList>
    </citation>
    <scope>NUCLEOTIDE SEQUENCE</scope>
    <source>
        <strain evidence="1">Ploen Becks lab</strain>
    </source>
</reference>